<dbReference type="Gene3D" id="3.40.630.30">
    <property type="match status" value="1"/>
</dbReference>
<dbReference type="Pfam" id="PF00583">
    <property type="entry name" value="Acetyltransf_1"/>
    <property type="match status" value="1"/>
</dbReference>
<dbReference type="InterPro" id="IPR016181">
    <property type="entry name" value="Acyl_CoA_acyltransferase"/>
</dbReference>
<comment type="caution">
    <text evidence="2">The sequence shown here is derived from an EMBL/GenBank/DDBJ whole genome shotgun (WGS) entry which is preliminary data.</text>
</comment>
<protein>
    <recommendedName>
        <fullName evidence="1">N-acetyltransferase domain-containing protein</fullName>
    </recommendedName>
</protein>
<gene>
    <name evidence="2" type="ORF">INT44_003037</name>
</gene>
<dbReference type="AlphaFoldDB" id="A0A8H7Q8P3"/>
<dbReference type="InterPro" id="IPR000182">
    <property type="entry name" value="GNAT_dom"/>
</dbReference>
<dbReference type="Proteomes" id="UP000612746">
    <property type="component" value="Unassembled WGS sequence"/>
</dbReference>
<dbReference type="SUPFAM" id="SSF55729">
    <property type="entry name" value="Acyl-CoA N-acyltransferases (Nat)"/>
    <property type="match status" value="1"/>
</dbReference>
<accession>A0A8H7Q8P3</accession>
<evidence type="ECO:0000313" key="2">
    <source>
        <dbReference type="EMBL" id="KAG2186811.1"/>
    </source>
</evidence>
<organism evidence="2 3">
    <name type="scientific">Umbelopsis vinacea</name>
    <dbReference type="NCBI Taxonomy" id="44442"/>
    <lineage>
        <taxon>Eukaryota</taxon>
        <taxon>Fungi</taxon>
        <taxon>Fungi incertae sedis</taxon>
        <taxon>Mucoromycota</taxon>
        <taxon>Mucoromycotina</taxon>
        <taxon>Umbelopsidomycetes</taxon>
        <taxon>Umbelopsidales</taxon>
        <taxon>Umbelopsidaceae</taxon>
        <taxon>Umbelopsis</taxon>
    </lineage>
</organism>
<name>A0A8H7Q8P3_9FUNG</name>
<proteinExistence type="predicted"/>
<dbReference type="GO" id="GO:0016747">
    <property type="term" value="F:acyltransferase activity, transferring groups other than amino-acyl groups"/>
    <property type="evidence" value="ECO:0007669"/>
    <property type="project" value="InterPro"/>
</dbReference>
<keyword evidence="3" id="KW-1185">Reference proteome</keyword>
<sequence>MGRDYIDEDTFLNFENGKNLAAIVEDTPQYLAFLNPDNPEHKTTNFCCRLRLDKEEDIDSVISSVEKKYRKENVVPRFFIDERATPSMAAFEAHFKALGSSYTIEHDTDIIMRWKAKEDSAMAHIKNLDATKVSIKHATMDDLEALTDVLAASFHNGDGKDILRFKHIKQLSMPDEYKVTITFLKLDDGRQVAVSAAVMFFPKSRPDLGLLQLVASDPKYQRHGLAAASTVQALQDFAGGRDIYLEVYEQLTHAKRLYERLGFEEQGTFKFFQAHGVHTTHLI</sequence>
<dbReference type="OrthoDB" id="2744543at2759"/>
<dbReference type="PROSITE" id="PS51186">
    <property type="entry name" value="GNAT"/>
    <property type="match status" value="1"/>
</dbReference>
<evidence type="ECO:0000313" key="3">
    <source>
        <dbReference type="Proteomes" id="UP000612746"/>
    </source>
</evidence>
<feature type="domain" description="N-acetyltransferase" evidence="1">
    <location>
        <begin position="133"/>
        <end position="283"/>
    </location>
</feature>
<reference evidence="2" key="1">
    <citation type="submission" date="2020-12" db="EMBL/GenBank/DDBJ databases">
        <title>Metabolic potential, ecology and presence of endohyphal bacteria is reflected in genomic diversity of Mucoromycotina.</title>
        <authorList>
            <person name="Muszewska A."/>
            <person name="Okrasinska A."/>
            <person name="Steczkiewicz K."/>
            <person name="Drgas O."/>
            <person name="Orlowska M."/>
            <person name="Perlinska-Lenart U."/>
            <person name="Aleksandrzak-Piekarczyk T."/>
            <person name="Szatraj K."/>
            <person name="Zielenkiewicz U."/>
            <person name="Pilsyk S."/>
            <person name="Malc E."/>
            <person name="Mieczkowski P."/>
            <person name="Kruszewska J.S."/>
            <person name="Biernat P."/>
            <person name="Pawlowska J."/>
        </authorList>
    </citation>
    <scope>NUCLEOTIDE SEQUENCE</scope>
    <source>
        <strain evidence="2">WA0000051536</strain>
    </source>
</reference>
<evidence type="ECO:0000259" key="1">
    <source>
        <dbReference type="PROSITE" id="PS51186"/>
    </source>
</evidence>
<dbReference type="EMBL" id="JAEPRA010000004">
    <property type="protein sequence ID" value="KAG2186811.1"/>
    <property type="molecule type" value="Genomic_DNA"/>
</dbReference>